<dbReference type="EMBL" id="KI517426">
    <property type="protein sequence ID" value="ESQ46397.1"/>
    <property type="molecule type" value="Genomic_DNA"/>
</dbReference>
<dbReference type="InterPro" id="IPR021139">
    <property type="entry name" value="NYN"/>
</dbReference>
<dbReference type="GO" id="GO:0005777">
    <property type="term" value="C:peroxisome"/>
    <property type="evidence" value="ECO:0007669"/>
    <property type="project" value="InterPro"/>
</dbReference>
<protein>
    <recommendedName>
        <fullName evidence="1">NYN domain-containing protein</fullName>
    </recommendedName>
</protein>
<sequence>MWWDKNDTAKHENKKAKISVWWDMKGCPIPEGYDARWVRPSIERAFKKLGYYGRVSMTGYGDQKQTPCELLQGLSSTGVAVAHTKSETICSLMYSDMLEWRAHNPPPATMMLISDQVEDVFAWDLARLQQHTQYNLFLASPSMPSRSSVLHTSARWAWESLLLESPKSLESPKRSALSSQLSVKFSFKSSALECTSGQLSAAKFYCKPCCFHGQSPAGFRKHISSKMHAVKEVLNPLYEELDSQTSKWGKNYAAKPEYATAQIAVWWDMIDCPIPEGYDARRVRPSLEAAFKELGYSGPVSITAFGDLNQAPDHLLRGLSSTGVALAHAIPEVIYSRMLSAMATWKTHNPPPATIMFISDDLNRLYSDTIAREQQENKYNLFMAYSYRPHKMSVLVTSAEWLWESLLLAGAPRWGLHKCSQSSTIPRENTTEMFVCRVCICDCKSLDDFTNHLSSENHAQEEAYIYACRRAAKFDIRYRIKDEVLENFPESKRLRKACGTGFGHLHNHLHVVTNRGSRLRARKSHTSKKDW</sequence>
<dbReference type="PANTHER" id="PTHR14379">
    <property type="entry name" value="LIMKAIN B LKAP"/>
    <property type="match status" value="1"/>
</dbReference>
<keyword evidence="3" id="KW-1185">Reference proteome</keyword>
<dbReference type="InterPro" id="IPR024768">
    <property type="entry name" value="Marf1"/>
</dbReference>
<dbReference type="OrthoDB" id="1061635at2759"/>
<dbReference type="AlphaFoldDB" id="V4LV68"/>
<reference evidence="2 3" key="1">
    <citation type="journal article" date="2013" name="Front. Plant Sci.">
        <title>The Reference Genome of the Halophytic Plant Eutrema salsugineum.</title>
        <authorList>
            <person name="Yang R."/>
            <person name="Jarvis D.E."/>
            <person name="Chen H."/>
            <person name="Beilstein M.A."/>
            <person name="Grimwood J."/>
            <person name="Jenkins J."/>
            <person name="Shu S."/>
            <person name="Prochnik S."/>
            <person name="Xin M."/>
            <person name="Ma C."/>
            <person name="Schmutz J."/>
            <person name="Wing R.A."/>
            <person name="Mitchell-Olds T."/>
            <person name="Schumaker K.S."/>
            <person name="Wang X."/>
        </authorList>
    </citation>
    <scope>NUCLEOTIDE SEQUENCE [LARGE SCALE GENOMIC DNA]</scope>
</reference>
<gene>
    <name evidence="2" type="ORF">EUTSA_v10000121mg</name>
</gene>
<dbReference type="Pfam" id="PF01936">
    <property type="entry name" value="NYN"/>
    <property type="match status" value="2"/>
</dbReference>
<dbReference type="PANTHER" id="PTHR14379:SF84">
    <property type="entry name" value="NYN DOMAIN-CONTAINING PROTEIN"/>
    <property type="match status" value="1"/>
</dbReference>
<evidence type="ECO:0000313" key="2">
    <source>
        <dbReference type="EMBL" id="ESQ46397.1"/>
    </source>
</evidence>
<name>V4LV68_EUTSA</name>
<accession>V4LV68</accession>
<evidence type="ECO:0000259" key="1">
    <source>
        <dbReference type="Pfam" id="PF01936"/>
    </source>
</evidence>
<dbReference type="Gramene" id="ESQ46397">
    <property type="protein sequence ID" value="ESQ46397"/>
    <property type="gene ID" value="EUTSA_v10000121mg"/>
</dbReference>
<organism evidence="2 3">
    <name type="scientific">Eutrema salsugineum</name>
    <name type="common">Saltwater cress</name>
    <name type="synonym">Sisymbrium salsugineum</name>
    <dbReference type="NCBI Taxonomy" id="72664"/>
    <lineage>
        <taxon>Eukaryota</taxon>
        <taxon>Viridiplantae</taxon>
        <taxon>Streptophyta</taxon>
        <taxon>Embryophyta</taxon>
        <taxon>Tracheophyta</taxon>
        <taxon>Spermatophyta</taxon>
        <taxon>Magnoliopsida</taxon>
        <taxon>eudicotyledons</taxon>
        <taxon>Gunneridae</taxon>
        <taxon>Pentapetalae</taxon>
        <taxon>rosids</taxon>
        <taxon>malvids</taxon>
        <taxon>Brassicales</taxon>
        <taxon>Brassicaceae</taxon>
        <taxon>Eutremeae</taxon>
        <taxon>Eutrema</taxon>
    </lineage>
</organism>
<dbReference type="GO" id="GO:0010468">
    <property type="term" value="P:regulation of gene expression"/>
    <property type="evidence" value="ECO:0007669"/>
    <property type="project" value="InterPro"/>
</dbReference>
<proteinExistence type="predicted"/>
<dbReference type="GO" id="GO:0004540">
    <property type="term" value="F:RNA nuclease activity"/>
    <property type="evidence" value="ECO:0007669"/>
    <property type="project" value="InterPro"/>
</dbReference>
<dbReference type="STRING" id="72664.V4LV68"/>
<dbReference type="CDD" id="cd10910">
    <property type="entry name" value="PIN_limkain_b1_N_like"/>
    <property type="match status" value="2"/>
</dbReference>
<feature type="domain" description="NYN" evidence="1">
    <location>
        <begin position="263"/>
        <end position="398"/>
    </location>
</feature>
<evidence type="ECO:0000313" key="3">
    <source>
        <dbReference type="Proteomes" id="UP000030689"/>
    </source>
</evidence>
<dbReference type="OMA" id="WARTYPA"/>
<dbReference type="Proteomes" id="UP000030689">
    <property type="component" value="Unassembled WGS sequence"/>
</dbReference>
<feature type="domain" description="NYN" evidence="1">
    <location>
        <begin position="17"/>
        <end position="146"/>
    </location>
</feature>